<evidence type="ECO:0000256" key="1">
    <source>
        <dbReference type="SAM" id="Phobius"/>
    </source>
</evidence>
<dbReference type="EMBL" id="MUBC01000037">
    <property type="protein sequence ID" value="ONM43050.1"/>
    <property type="molecule type" value="Genomic_DNA"/>
</dbReference>
<dbReference type="RefSeq" id="WP_083728454.1">
    <property type="nucleotide sequence ID" value="NZ_FOUD01000002.1"/>
</dbReference>
<feature type="transmembrane region" description="Helical" evidence="1">
    <location>
        <begin position="12"/>
        <end position="33"/>
    </location>
</feature>
<dbReference type="OrthoDB" id="6307929at2"/>
<name>A0A1S8DET1_9GAMM</name>
<dbReference type="Pfam" id="PF03929">
    <property type="entry name" value="PepSY_TM"/>
    <property type="match status" value="1"/>
</dbReference>
<dbReference type="InterPro" id="IPR005625">
    <property type="entry name" value="PepSY-ass_TM"/>
</dbReference>
<reference evidence="2 3" key="1">
    <citation type="submission" date="2017-01" db="EMBL/GenBank/DDBJ databases">
        <title>Draft genome sequence of Pseudomonas pachastrellae type strain CCUG 46540T from a deep sea.</title>
        <authorList>
            <person name="Gomila M."/>
            <person name="Mulet M."/>
            <person name="Lalucat J."/>
            <person name="Garcia-Valdes E."/>
        </authorList>
    </citation>
    <scope>NUCLEOTIDE SEQUENCE [LARGE SCALE GENOMIC DNA]</scope>
    <source>
        <strain evidence="2 3">CCUG 46540</strain>
    </source>
</reference>
<dbReference type="STRING" id="254161.SAMN05216256_102117"/>
<accession>A0A1S8DET1</accession>
<comment type="caution">
    <text evidence="2">The sequence shown here is derived from an EMBL/GenBank/DDBJ whole genome shotgun (WGS) entry which is preliminary data.</text>
</comment>
<dbReference type="Proteomes" id="UP000242847">
    <property type="component" value="Unassembled WGS sequence"/>
</dbReference>
<dbReference type="PANTHER" id="PTHR34219:SF3">
    <property type="entry name" value="BLL7967 PROTEIN"/>
    <property type="match status" value="1"/>
</dbReference>
<keyword evidence="1" id="KW-0812">Transmembrane</keyword>
<protein>
    <submittedName>
        <fullName evidence="2">Peptidase</fullName>
    </submittedName>
</protein>
<dbReference type="PANTHER" id="PTHR34219">
    <property type="entry name" value="IRON-REGULATED INNER MEMBRANE PROTEIN-RELATED"/>
    <property type="match status" value="1"/>
</dbReference>
<proteinExistence type="predicted"/>
<dbReference type="AlphaFoldDB" id="A0A1S8DET1"/>
<organism evidence="2 3">
    <name type="scientific">Halopseudomonas pachastrellae</name>
    <dbReference type="NCBI Taxonomy" id="254161"/>
    <lineage>
        <taxon>Bacteria</taxon>
        <taxon>Pseudomonadati</taxon>
        <taxon>Pseudomonadota</taxon>
        <taxon>Gammaproteobacteria</taxon>
        <taxon>Pseudomonadales</taxon>
        <taxon>Pseudomonadaceae</taxon>
        <taxon>Halopseudomonas</taxon>
    </lineage>
</organism>
<gene>
    <name evidence="2" type="ORF">BXT89_14805</name>
</gene>
<keyword evidence="1" id="KW-0472">Membrane</keyword>
<feature type="transmembrane region" description="Helical" evidence="1">
    <location>
        <begin position="190"/>
        <end position="211"/>
    </location>
</feature>
<keyword evidence="3" id="KW-1185">Reference proteome</keyword>
<feature type="transmembrane region" description="Helical" evidence="1">
    <location>
        <begin position="336"/>
        <end position="357"/>
    </location>
</feature>
<evidence type="ECO:0000313" key="2">
    <source>
        <dbReference type="EMBL" id="ONM43050.1"/>
    </source>
</evidence>
<keyword evidence="1" id="KW-1133">Transmembrane helix</keyword>
<evidence type="ECO:0000313" key="3">
    <source>
        <dbReference type="Proteomes" id="UP000242847"/>
    </source>
</evidence>
<sequence>MNVKLWFLIHKWTSLVCTLFLLMLCITGLPLIFHHELEHLLEDEVAAPAMPADTPMASLDALSQSALAARPGEVIRFMFWDEEDHPHQTFVSLAPAQDAKAEDARTLVLDSRTGDLLDEPGPPGGFLYIMFKLHVDLFAGLPGMLFLGFMGLLFVVAIISGVVLYAPFMRKLDFGTVRRERSSRLKWLDLHNLLGVVTLVWALVVGLTGAINTLSPIVVGLWQQGQLAAMTADYAGRPAPEQIGSVQQALDTASANAEGMHLSLIAWPGSQFSSPHHYGVFFRGDTPLTSRLLQPVLVDASAGHALEPEALPWYVQTLLLSQPLHFGDYGGMPLKIIWALLDIVTIVVLISGLYLWLGRRTSAARRVEEINNGGQEAQP</sequence>
<feature type="transmembrane region" description="Helical" evidence="1">
    <location>
        <begin position="144"/>
        <end position="169"/>
    </location>
</feature>